<organism evidence="1 2">
    <name type="scientific">Canavalia gladiata</name>
    <name type="common">Sword bean</name>
    <name type="synonym">Dolichos gladiatus</name>
    <dbReference type="NCBI Taxonomy" id="3824"/>
    <lineage>
        <taxon>Eukaryota</taxon>
        <taxon>Viridiplantae</taxon>
        <taxon>Streptophyta</taxon>
        <taxon>Embryophyta</taxon>
        <taxon>Tracheophyta</taxon>
        <taxon>Spermatophyta</taxon>
        <taxon>Magnoliopsida</taxon>
        <taxon>eudicotyledons</taxon>
        <taxon>Gunneridae</taxon>
        <taxon>Pentapetalae</taxon>
        <taxon>rosids</taxon>
        <taxon>fabids</taxon>
        <taxon>Fabales</taxon>
        <taxon>Fabaceae</taxon>
        <taxon>Papilionoideae</taxon>
        <taxon>50 kb inversion clade</taxon>
        <taxon>NPAAA clade</taxon>
        <taxon>indigoferoid/millettioid clade</taxon>
        <taxon>Phaseoleae</taxon>
        <taxon>Canavalia</taxon>
    </lineage>
</organism>
<proteinExistence type="predicted"/>
<sequence>MYIRKTERWERGVQISIAKKKTRKRREGKKKWIIFSKKACGSWKRARGASKRLSGEGFGTSFPLGGFLKSTSPSTSCSWLGREFRSKKILLGQKTEVQS</sequence>
<name>A0AAN9M3H5_CANGL</name>
<accession>A0AAN9M3H5</accession>
<dbReference type="AlphaFoldDB" id="A0AAN9M3H5"/>
<dbReference type="Proteomes" id="UP001367508">
    <property type="component" value="Unassembled WGS sequence"/>
</dbReference>
<reference evidence="1 2" key="1">
    <citation type="submission" date="2024-01" db="EMBL/GenBank/DDBJ databases">
        <title>The genomes of 5 underutilized Papilionoideae crops provide insights into root nodulation and disease resistanc.</title>
        <authorList>
            <person name="Jiang F."/>
        </authorList>
    </citation>
    <scope>NUCLEOTIDE SEQUENCE [LARGE SCALE GENOMIC DNA]</scope>
    <source>
        <strain evidence="1">LVBAO_FW01</strain>
        <tissue evidence="1">Leaves</tissue>
    </source>
</reference>
<evidence type="ECO:0000313" key="1">
    <source>
        <dbReference type="EMBL" id="KAK7345459.1"/>
    </source>
</evidence>
<comment type="caution">
    <text evidence="1">The sequence shown here is derived from an EMBL/GenBank/DDBJ whole genome shotgun (WGS) entry which is preliminary data.</text>
</comment>
<protein>
    <submittedName>
        <fullName evidence="1">Uncharacterized protein</fullName>
    </submittedName>
</protein>
<evidence type="ECO:0000313" key="2">
    <source>
        <dbReference type="Proteomes" id="UP001367508"/>
    </source>
</evidence>
<gene>
    <name evidence="1" type="ORF">VNO77_16063</name>
</gene>
<dbReference type="EMBL" id="JAYMYQ010000003">
    <property type="protein sequence ID" value="KAK7345459.1"/>
    <property type="molecule type" value="Genomic_DNA"/>
</dbReference>
<keyword evidence="2" id="KW-1185">Reference proteome</keyword>